<dbReference type="SUPFAM" id="SSF51419">
    <property type="entry name" value="PLP-binding barrel"/>
    <property type="match status" value="1"/>
</dbReference>
<dbReference type="InterPro" id="IPR042208">
    <property type="entry name" value="D-ser_dehydrat-like_sf"/>
</dbReference>
<dbReference type="EC" id="5.1.1.1" evidence="4"/>
<reference evidence="5" key="1">
    <citation type="journal article" date="2019" name="Int. J. Syst. Evol. Microbiol.">
        <title>The Global Catalogue of Microorganisms (GCM) 10K type strain sequencing project: providing services to taxonomists for standard genome sequencing and annotation.</title>
        <authorList>
            <consortium name="The Broad Institute Genomics Platform"/>
            <consortium name="The Broad Institute Genome Sequencing Center for Infectious Disease"/>
            <person name="Wu L."/>
            <person name="Ma J."/>
        </authorList>
    </citation>
    <scope>NUCLEOTIDE SEQUENCE [LARGE SCALE GENOMIC DNA]</scope>
    <source>
        <strain evidence="5">CGMCC 4.7455</strain>
    </source>
</reference>
<keyword evidence="2" id="KW-0456">Lyase</keyword>
<dbReference type="InterPro" id="IPR029066">
    <property type="entry name" value="PLP-binding_barrel"/>
</dbReference>
<organism evidence="4 5">
    <name type="scientific">Streptomyces desertarenae</name>
    <dbReference type="NCBI Taxonomy" id="2666184"/>
    <lineage>
        <taxon>Bacteria</taxon>
        <taxon>Bacillati</taxon>
        <taxon>Actinomycetota</taxon>
        <taxon>Actinomycetes</taxon>
        <taxon>Kitasatosporales</taxon>
        <taxon>Streptomycetaceae</taxon>
        <taxon>Streptomyces</taxon>
    </lineage>
</organism>
<name>A0ABW4PJS9_9ACTN</name>
<evidence type="ECO:0000313" key="4">
    <source>
        <dbReference type="EMBL" id="MFD1830599.1"/>
    </source>
</evidence>
<dbReference type="SMART" id="SM01119">
    <property type="entry name" value="D-ser_dehydrat"/>
    <property type="match status" value="1"/>
</dbReference>
<dbReference type="InterPro" id="IPR051466">
    <property type="entry name" value="D-amino_acid_metab_enzyme"/>
</dbReference>
<evidence type="ECO:0000313" key="5">
    <source>
        <dbReference type="Proteomes" id="UP001597365"/>
    </source>
</evidence>
<keyword evidence="4" id="KW-0413">Isomerase</keyword>
<keyword evidence="5" id="KW-1185">Reference proteome</keyword>
<feature type="domain" description="D-serine dehydratase-like" evidence="3">
    <location>
        <begin position="323"/>
        <end position="420"/>
    </location>
</feature>
<gene>
    <name evidence="4" type="ORF">ACFSJS_13085</name>
</gene>
<protein>
    <submittedName>
        <fullName evidence="4">Alanine racemase</fullName>
        <ecNumber evidence="4">5.1.1.1</ecNumber>
    </submittedName>
</protein>
<dbReference type="PANTHER" id="PTHR28004:SF8">
    <property type="entry name" value="D-SERINE DEAMINASE"/>
    <property type="match status" value="1"/>
</dbReference>
<dbReference type="PANTHER" id="PTHR28004">
    <property type="entry name" value="ZGC:162816-RELATED"/>
    <property type="match status" value="1"/>
</dbReference>
<evidence type="ECO:0000259" key="3">
    <source>
        <dbReference type="SMART" id="SM01119"/>
    </source>
</evidence>
<comment type="similarity">
    <text evidence="1">Belongs to the DSD1 family.</text>
</comment>
<proteinExistence type="inferred from homology"/>
<dbReference type="Gene3D" id="2.40.37.20">
    <property type="entry name" value="D-serine dehydratase-like domain"/>
    <property type="match status" value="1"/>
</dbReference>
<dbReference type="InterPro" id="IPR026956">
    <property type="entry name" value="D-ser_dehydrat-like_dom"/>
</dbReference>
<dbReference type="InterPro" id="IPR001608">
    <property type="entry name" value="Ala_racemase_N"/>
</dbReference>
<dbReference type="Proteomes" id="UP001597365">
    <property type="component" value="Unassembled WGS sequence"/>
</dbReference>
<comment type="caution">
    <text evidence="4">The sequence shown here is derived from an EMBL/GenBank/DDBJ whole genome shotgun (WGS) entry which is preliminary data.</text>
</comment>
<accession>A0ABW4PJS9</accession>
<dbReference type="RefSeq" id="WP_380899651.1">
    <property type="nucleotide sequence ID" value="NZ_JBHUFU010000006.1"/>
</dbReference>
<dbReference type="Pfam" id="PF01168">
    <property type="entry name" value="Ala_racemase_N"/>
    <property type="match status" value="1"/>
</dbReference>
<dbReference type="Gene3D" id="3.20.20.10">
    <property type="entry name" value="Alanine racemase"/>
    <property type="match status" value="1"/>
</dbReference>
<evidence type="ECO:0000256" key="2">
    <source>
        <dbReference type="ARBA" id="ARBA00023239"/>
    </source>
</evidence>
<sequence length="433" mass="45647">MAAERTEHPADPVARLADEVVDHRFKGLPPDAAGLTVGELAAERRSVFTGGFTTPVLTLSAGALEHNLRQLGEFSARHGLAFAPHGKTSMAPQLLRRQIDHGAWGITAAVPSQARVYRAFGIRRIFLANEVVDAAALRWMAGELAADPEVRFVVYADSVRGVELMEAALSEAGAGRSGPPLDVVVELGVPGGRTGVRTHREAVRVADAVADAAGMRLVGVAGYEGEVPGASPESVRAWLDALAALAADLDAAGRFAQAGEVVVSAGGSAWFDVVAEALNGLPELSRPVLKLLRSGAYVSHDDGHYRRVTPFNRLPGEGSLRSAFLLWAQVVSRPEPGLALLNAGKRDAAYDLDLPQPRAVRTARGAVRGADGLSVAKLADQHAFVTVAPGAGLEVGDWVGLGLSHPCTVFDKWQLIPVTEDDGTVVDLVRTFF</sequence>
<dbReference type="EMBL" id="JBHUFU010000006">
    <property type="protein sequence ID" value="MFD1830599.1"/>
    <property type="molecule type" value="Genomic_DNA"/>
</dbReference>
<dbReference type="GO" id="GO:0008784">
    <property type="term" value="F:alanine racemase activity"/>
    <property type="evidence" value="ECO:0007669"/>
    <property type="project" value="UniProtKB-EC"/>
</dbReference>
<dbReference type="Pfam" id="PF14031">
    <property type="entry name" value="D-ser_dehydrat"/>
    <property type="match status" value="1"/>
</dbReference>
<evidence type="ECO:0000256" key="1">
    <source>
        <dbReference type="ARBA" id="ARBA00005323"/>
    </source>
</evidence>